<dbReference type="Gene3D" id="6.10.30.10">
    <property type="match status" value="1"/>
</dbReference>
<feature type="domain" description="ChsH2 rubredoxin-like zinc ribbon" evidence="2">
    <location>
        <begin position="20"/>
        <end position="55"/>
    </location>
</feature>
<dbReference type="InterPro" id="IPR052513">
    <property type="entry name" value="Thioester_dehydratase-like"/>
</dbReference>
<proteinExistence type="predicted"/>
<reference evidence="3" key="1">
    <citation type="submission" date="2022-09" db="EMBL/GenBank/DDBJ databases">
        <title>Isolation and characterization of 3-chlorobenzoate degrading bacteria from soils in Shizuoka.</title>
        <authorList>
            <person name="Ifat A."/>
            <person name="Ogawa N."/>
            <person name="Kimbara K."/>
            <person name="Moriuchi R."/>
            <person name="Dohra H."/>
            <person name="Shintani M."/>
        </authorList>
    </citation>
    <scope>NUCLEOTIDE SEQUENCE</scope>
    <source>
        <strain evidence="3">19CS4-2</strain>
    </source>
</reference>
<name>A0AA37ID43_9BURK</name>
<evidence type="ECO:0000313" key="4">
    <source>
        <dbReference type="Proteomes" id="UP001055111"/>
    </source>
</evidence>
<accession>A0AA37ID43</accession>
<sequence length="138" mass="15472">MENTPPLPSPIANADSLPYWNAARERRLLIRKCTACEALHFMPRYLCPVCWSDHLEWIDSKGTGEVHSFTIIRRAPISAFAARSPYVVALIELDEGPRMMANIIGEDALSVRIGDRVSVTFEERGDGAMVPQFNRMPA</sequence>
<evidence type="ECO:0000259" key="2">
    <source>
        <dbReference type="Pfam" id="PF12172"/>
    </source>
</evidence>
<protein>
    <submittedName>
        <fullName evidence="3">Zn-ribbon domain-containing OB-fold protein</fullName>
    </submittedName>
</protein>
<dbReference type="Pfam" id="PF01796">
    <property type="entry name" value="OB_ChsH2_C"/>
    <property type="match status" value="1"/>
</dbReference>
<feature type="domain" description="ChsH2 C-terminal OB-fold" evidence="1">
    <location>
        <begin position="57"/>
        <end position="122"/>
    </location>
</feature>
<evidence type="ECO:0000313" key="3">
    <source>
        <dbReference type="EMBL" id="GJH27049.1"/>
    </source>
</evidence>
<dbReference type="InterPro" id="IPR012340">
    <property type="entry name" value="NA-bd_OB-fold"/>
</dbReference>
<dbReference type="SUPFAM" id="SSF50249">
    <property type="entry name" value="Nucleic acid-binding proteins"/>
    <property type="match status" value="1"/>
</dbReference>
<dbReference type="PANTHER" id="PTHR34075:SF5">
    <property type="entry name" value="BLR3430 PROTEIN"/>
    <property type="match status" value="1"/>
</dbReference>
<dbReference type="Proteomes" id="UP001055111">
    <property type="component" value="Unassembled WGS sequence"/>
</dbReference>
<dbReference type="EMBL" id="BPUS01000008">
    <property type="protein sequence ID" value="GJH27049.1"/>
    <property type="molecule type" value="Genomic_DNA"/>
</dbReference>
<dbReference type="PANTHER" id="PTHR34075">
    <property type="entry name" value="BLR3430 PROTEIN"/>
    <property type="match status" value="1"/>
</dbReference>
<dbReference type="AlphaFoldDB" id="A0AA37ID43"/>
<dbReference type="Pfam" id="PF12172">
    <property type="entry name" value="zf-ChsH2"/>
    <property type="match status" value="1"/>
</dbReference>
<dbReference type="InterPro" id="IPR022002">
    <property type="entry name" value="ChsH2_Znr"/>
</dbReference>
<organism evidence="3 4">
    <name type="scientific">Caballeronia novacaledonica</name>
    <dbReference type="NCBI Taxonomy" id="1544861"/>
    <lineage>
        <taxon>Bacteria</taxon>
        <taxon>Pseudomonadati</taxon>
        <taxon>Pseudomonadota</taxon>
        <taxon>Betaproteobacteria</taxon>
        <taxon>Burkholderiales</taxon>
        <taxon>Burkholderiaceae</taxon>
        <taxon>Caballeronia</taxon>
    </lineage>
</organism>
<dbReference type="InterPro" id="IPR002878">
    <property type="entry name" value="ChsH2_C"/>
</dbReference>
<dbReference type="RefSeq" id="WP_238213715.1">
    <property type="nucleotide sequence ID" value="NZ_BPUS01000008.1"/>
</dbReference>
<gene>
    <name evidence="3" type="ORF">CBA19CS42_21055</name>
</gene>
<comment type="caution">
    <text evidence="3">The sequence shown here is derived from an EMBL/GenBank/DDBJ whole genome shotgun (WGS) entry which is preliminary data.</text>
</comment>
<evidence type="ECO:0000259" key="1">
    <source>
        <dbReference type="Pfam" id="PF01796"/>
    </source>
</evidence>